<dbReference type="InterPro" id="IPR050397">
    <property type="entry name" value="Env_Response_Regulators"/>
</dbReference>
<sequence length="230" mass="26192">MNIVKKEEIIKKYPFVERLIQSMPEDIWEKCSLITYKAGEKIFYQGADLTKVYLICDGTVSVFENDLSGREMQVVFLEKGGVVGEMEALIKGRTMRFSAKTVTRCTLISMSVSTFIKWTQRDIGLCLILIESLAKKIQQASNEIVLHVQSSAIEMLSSRLIFAEAGLLRVTRNELAQRCGVSVRTINRCVQKLAEEGYITMNHRKIYISNEQKGMLAQSPYVNQFRTETD</sequence>
<dbReference type="GO" id="GO:0005829">
    <property type="term" value="C:cytosol"/>
    <property type="evidence" value="ECO:0007669"/>
    <property type="project" value="TreeGrafter"/>
</dbReference>
<dbReference type="RefSeq" id="WP_206582190.1">
    <property type="nucleotide sequence ID" value="NZ_JAFJZZ010000002.1"/>
</dbReference>
<dbReference type="SUPFAM" id="SSF51206">
    <property type="entry name" value="cAMP-binding domain-like"/>
    <property type="match status" value="1"/>
</dbReference>
<comment type="caution">
    <text evidence="6">The sequence shown here is derived from an EMBL/GenBank/DDBJ whole genome shotgun (WGS) entry which is preliminary data.</text>
</comment>
<dbReference type="SMART" id="SM00419">
    <property type="entry name" value="HTH_CRP"/>
    <property type="match status" value="1"/>
</dbReference>
<dbReference type="Proteomes" id="UP000664545">
    <property type="component" value="Unassembled WGS sequence"/>
</dbReference>
<name>A0A939D8W0_CLOAM</name>
<dbReference type="Gene3D" id="1.10.10.10">
    <property type="entry name" value="Winged helix-like DNA-binding domain superfamily/Winged helix DNA-binding domain"/>
    <property type="match status" value="1"/>
</dbReference>
<dbReference type="PROSITE" id="PS51063">
    <property type="entry name" value="HTH_CRP_2"/>
    <property type="match status" value="1"/>
</dbReference>
<evidence type="ECO:0000259" key="5">
    <source>
        <dbReference type="PROSITE" id="PS51063"/>
    </source>
</evidence>
<keyword evidence="7" id="KW-1185">Reference proteome</keyword>
<dbReference type="Gene3D" id="2.60.120.10">
    <property type="entry name" value="Jelly Rolls"/>
    <property type="match status" value="1"/>
</dbReference>
<keyword evidence="3" id="KW-0804">Transcription</keyword>
<protein>
    <submittedName>
        <fullName evidence="6">Crp/Fnr family transcriptional regulator</fullName>
    </submittedName>
</protein>
<dbReference type="Pfam" id="PF00027">
    <property type="entry name" value="cNMP_binding"/>
    <property type="match status" value="1"/>
</dbReference>
<dbReference type="PROSITE" id="PS50042">
    <property type="entry name" value="CNMP_BINDING_3"/>
    <property type="match status" value="1"/>
</dbReference>
<organism evidence="6 7">
    <name type="scientific">Clostridium aminobutyricum</name>
    <dbReference type="NCBI Taxonomy" id="33953"/>
    <lineage>
        <taxon>Bacteria</taxon>
        <taxon>Bacillati</taxon>
        <taxon>Bacillota</taxon>
        <taxon>Clostridia</taxon>
        <taxon>Eubacteriales</taxon>
        <taxon>Clostridiaceae</taxon>
        <taxon>Clostridium</taxon>
    </lineage>
</organism>
<dbReference type="InterPro" id="IPR014710">
    <property type="entry name" value="RmlC-like_jellyroll"/>
</dbReference>
<dbReference type="InterPro" id="IPR012318">
    <property type="entry name" value="HTH_CRP"/>
</dbReference>
<dbReference type="PANTHER" id="PTHR24567">
    <property type="entry name" value="CRP FAMILY TRANSCRIPTIONAL REGULATORY PROTEIN"/>
    <property type="match status" value="1"/>
</dbReference>
<dbReference type="GO" id="GO:0003677">
    <property type="term" value="F:DNA binding"/>
    <property type="evidence" value="ECO:0007669"/>
    <property type="project" value="UniProtKB-KW"/>
</dbReference>
<dbReference type="InterPro" id="IPR036390">
    <property type="entry name" value="WH_DNA-bd_sf"/>
</dbReference>
<dbReference type="InterPro" id="IPR000595">
    <property type="entry name" value="cNMP-bd_dom"/>
</dbReference>
<feature type="domain" description="Cyclic nucleotide-binding" evidence="4">
    <location>
        <begin position="15"/>
        <end position="115"/>
    </location>
</feature>
<dbReference type="AlphaFoldDB" id="A0A939D8W0"/>
<evidence type="ECO:0000259" key="4">
    <source>
        <dbReference type="PROSITE" id="PS50042"/>
    </source>
</evidence>
<dbReference type="SMART" id="SM00100">
    <property type="entry name" value="cNMP"/>
    <property type="match status" value="1"/>
</dbReference>
<evidence type="ECO:0000256" key="2">
    <source>
        <dbReference type="ARBA" id="ARBA00023125"/>
    </source>
</evidence>
<evidence type="ECO:0000313" key="6">
    <source>
        <dbReference type="EMBL" id="MBN7773372.1"/>
    </source>
</evidence>
<dbReference type="GO" id="GO:0003700">
    <property type="term" value="F:DNA-binding transcription factor activity"/>
    <property type="evidence" value="ECO:0007669"/>
    <property type="project" value="TreeGrafter"/>
</dbReference>
<dbReference type="SUPFAM" id="SSF46785">
    <property type="entry name" value="Winged helix' DNA-binding domain"/>
    <property type="match status" value="1"/>
</dbReference>
<dbReference type="PANTHER" id="PTHR24567:SF28">
    <property type="entry name" value="LISTERIOLYSIN REGULATORY PROTEIN"/>
    <property type="match status" value="1"/>
</dbReference>
<evidence type="ECO:0000256" key="1">
    <source>
        <dbReference type="ARBA" id="ARBA00023015"/>
    </source>
</evidence>
<accession>A0A939D8W0</accession>
<keyword evidence="2" id="KW-0238">DNA-binding</keyword>
<evidence type="ECO:0000256" key="3">
    <source>
        <dbReference type="ARBA" id="ARBA00023163"/>
    </source>
</evidence>
<dbReference type="InterPro" id="IPR018490">
    <property type="entry name" value="cNMP-bd_dom_sf"/>
</dbReference>
<keyword evidence="1" id="KW-0805">Transcription regulation</keyword>
<gene>
    <name evidence="6" type="ORF">JYB65_08360</name>
</gene>
<proteinExistence type="predicted"/>
<dbReference type="Pfam" id="PF13545">
    <property type="entry name" value="HTH_Crp_2"/>
    <property type="match status" value="1"/>
</dbReference>
<dbReference type="EMBL" id="JAFJZZ010000002">
    <property type="protein sequence ID" value="MBN7773372.1"/>
    <property type="molecule type" value="Genomic_DNA"/>
</dbReference>
<evidence type="ECO:0000313" key="7">
    <source>
        <dbReference type="Proteomes" id="UP000664545"/>
    </source>
</evidence>
<dbReference type="InterPro" id="IPR036388">
    <property type="entry name" value="WH-like_DNA-bd_sf"/>
</dbReference>
<feature type="domain" description="HTH crp-type" evidence="5">
    <location>
        <begin position="150"/>
        <end position="212"/>
    </location>
</feature>
<reference evidence="6" key="1">
    <citation type="submission" date="2021-02" db="EMBL/GenBank/DDBJ databases">
        <title>Abyssanaerobacter marinus gen.nov., sp., nov, anaerobic bacterium isolated from the Onnuri vent field of Indian Ocean and suggestion of Mogibacteriaceae fam. nov., and proposal of reclassification of ambiguous this family's genus member.</title>
        <authorList>
            <person name="Kim Y.J."/>
            <person name="Yang J.-A."/>
        </authorList>
    </citation>
    <scope>NUCLEOTIDE SEQUENCE</scope>
    <source>
        <strain evidence="6">DSM 2634</strain>
    </source>
</reference>
<dbReference type="CDD" id="cd00038">
    <property type="entry name" value="CAP_ED"/>
    <property type="match status" value="1"/>
</dbReference>